<accession>A0ABW3R0N0</accession>
<evidence type="ECO:0000313" key="1">
    <source>
        <dbReference type="EMBL" id="MFD1150626.1"/>
    </source>
</evidence>
<dbReference type="EMBL" id="JBHTLK010000171">
    <property type="protein sequence ID" value="MFD1150626.1"/>
    <property type="molecule type" value="Genomic_DNA"/>
</dbReference>
<comment type="caution">
    <text evidence="1">The sequence shown here is derived from an EMBL/GenBank/DDBJ whole genome shotgun (WGS) entry which is preliminary data.</text>
</comment>
<organism evidence="1 2">
    <name type="scientific">Saccharothrix hoggarensis</name>
    <dbReference type="NCBI Taxonomy" id="913853"/>
    <lineage>
        <taxon>Bacteria</taxon>
        <taxon>Bacillati</taxon>
        <taxon>Actinomycetota</taxon>
        <taxon>Actinomycetes</taxon>
        <taxon>Pseudonocardiales</taxon>
        <taxon>Pseudonocardiaceae</taxon>
        <taxon>Saccharothrix</taxon>
    </lineage>
</organism>
<dbReference type="RefSeq" id="WP_380726874.1">
    <property type="nucleotide sequence ID" value="NZ_JBHTLK010000171.1"/>
</dbReference>
<keyword evidence="2" id="KW-1185">Reference proteome</keyword>
<gene>
    <name evidence="1" type="ORF">ACFQ3T_26135</name>
</gene>
<evidence type="ECO:0000313" key="2">
    <source>
        <dbReference type="Proteomes" id="UP001597168"/>
    </source>
</evidence>
<name>A0ABW3R0N0_9PSEU</name>
<reference evidence="2" key="1">
    <citation type="journal article" date="2019" name="Int. J. Syst. Evol. Microbiol.">
        <title>The Global Catalogue of Microorganisms (GCM) 10K type strain sequencing project: providing services to taxonomists for standard genome sequencing and annotation.</title>
        <authorList>
            <consortium name="The Broad Institute Genomics Platform"/>
            <consortium name="The Broad Institute Genome Sequencing Center for Infectious Disease"/>
            <person name="Wu L."/>
            <person name="Ma J."/>
        </authorList>
    </citation>
    <scope>NUCLEOTIDE SEQUENCE [LARGE SCALE GENOMIC DNA]</scope>
    <source>
        <strain evidence="2">CCUG 60214</strain>
    </source>
</reference>
<dbReference type="Proteomes" id="UP001597168">
    <property type="component" value="Unassembled WGS sequence"/>
</dbReference>
<sequence length="73" mass="8340">MDPDDGETAYLSYYTAGLRVVEYDRDGMREVGAFIDEGGDNFWGVEVWKDENGEKYVPAGDRDRGLYVFRFTG</sequence>
<proteinExistence type="predicted"/>
<protein>
    <submittedName>
        <fullName evidence="1">Uncharacterized protein</fullName>
    </submittedName>
</protein>